<accession>A0A9W7TVQ4</accession>
<proteinExistence type="predicted"/>
<dbReference type="Pfam" id="PF15099">
    <property type="entry name" value="PIRT"/>
    <property type="match status" value="1"/>
</dbReference>
<evidence type="ECO:0000256" key="1">
    <source>
        <dbReference type="ARBA" id="ARBA00004141"/>
    </source>
</evidence>
<dbReference type="PANTHER" id="PTHR16100:SF4">
    <property type="entry name" value="PHOSPHOINOSITIDE-INTERACTING PROTEIN"/>
    <property type="match status" value="1"/>
</dbReference>
<evidence type="ECO:0000313" key="8">
    <source>
        <dbReference type="Proteomes" id="UP001059041"/>
    </source>
</evidence>
<dbReference type="Proteomes" id="UP001059041">
    <property type="component" value="Linkage Group LG11"/>
</dbReference>
<sequence length="128" mass="14061">MLSNLSAVSNEVSSRRMDEPSSCPQKAYKGVKCGWNHFQKPALAIFIGGLLFAIGTALSLLYFTQVGNVPYLVGPVFLSVGLMFLVTGLVWVPVIKQKMVHTAMTQMNHCRPLLPEQEINTQSCVTMS</sequence>
<comment type="caution">
    <text evidence="7">The sequence shown here is derived from an EMBL/GenBank/DDBJ whole genome shotgun (WGS) entry which is preliminary data.</text>
</comment>
<evidence type="ECO:0000313" key="7">
    <source>
        <dbReference type="EMBL" id="KAI7803034.1"/>
    </source>
</evidence>
<gene>
    <name evidence="7" type="ORF">IRJ41_001920</name>
</gene>
<evidence type="ECO:0000256" key="3">
    <source>
        <dbReference type="ARBA" id="ARBA00022989"/>
    </source>
</evidence>
<reference evidence="7" key="1">
    <citation type="submission" date="2021-02" db="EMBL/GenBank/DDBJ databases">
        <title>Comparative genomics reveals that relaxation of natural selection precedes convergent phenotypic evolution of cavefish.</title>
        <authorList>
            <person name="Peng Z."/>
        </authorList>
    </citation>
    <scope>NUCLEOTIDE SEQUENCE</scope>
    <source>
        <tissue evidence="7">Muscle</tissue>
    </source>
</reference>
<name>A0A9W7TVQ4_TRIRA</name>
<evidence type="ECO:0000256" key="2">
    <source>
        <dbReference type="ARBA" id="ARBA00022692"/>
    </source>
</evidence>
<dbReference type="GO" id="GO:0005886">
    <property type="term" value="C:plasma membrane"/>
    <property type="evidence" value="ECO:0007669"/>
    <property type="project" value="TreeGrafter"/>
</dbReference>
<dbReference type="GO" id="GO:1902936">
    <property type="term" value="F:phosphatidylinositol bisphosphate binding"/>
    <property type="evidence" value="ECO:0007669"/>
    <property type="project" value="TreeGrafter"/>
</dbReference>
<comment type="subcellular location">
    <subcellularLocation>
        <location evidence="1">Membrane</location>
        <topology evidence="1">Multi-pass membrane protein</topology>
    </subcellularLocation>
</comment>
<evidence type="ECO:0000256" key="6">
    <source>
        <dbReference type="SAM" id="Phobius"/>
    </source>
</evidence>
<keyword evidence="3 6" id="KW-1133">Transmembrane helix</keyword>
<keyword evidence="2 6" id="KW-0812">Transmembrane</keyword>
<feature type="transmembrane region" description="Helical" evidence="6">
    <location>
        <begin position="69"/>
        <end position="94"/>
    </location>
</feature>
<feature type="transmembrane region" description="Helical" evidence="6">
    <location>
        <begin position="42"/>
        <end position="63"/>
    </location>
</feature>
<protein>
    <submittedName>
        <fullName evidence="7">Phosphoinositide-interacting protein</fullName>
    </submittedName>
</protein>
<dbReference type="PANTHER" id="PTHR16100">
    <property type="entry name" value="PHOSPHOINOSITIDE-INTERACTING PROTEIN FAMILY MEMBER"/>
    <property type="match status" value="1"/>
</dbReference>
<organism evidence="7 8">
    <name type="scientific">Triplophysa rosa</name>
    <name type="common">Cave loach</name>
    <dbReference type="NCBI Taxonomy" id="992332"/>
    <lineage>
        <taxon>Eukaryota</taxon>
        <taxon>Metazoa</taxon>
        <taxon>Chordata</taxon>
        <taxon>Craniata</taxon>
        <taxon>Vertebrata</taxon>
        <taxon>Euteleostomi</taxon>
        <taxon>Actinopterygii</taxon>
        <taxon>Neopterygii</taxon>
        <taxon>Teleostei</taxon>
        <taxon>Ostariophysi</taxon>
        <taxon>Cypriniformes</taxon>
        <taxon>Nemacheilidae</taxon>
        <taxon>Triplophysa</taxon>
    </lineage>
</organism>
<keyword evidence="8" id="KW-1185">Reference proteome</keyword>
<feature type="region of interest" description="Disordered" evidence="5">
    <location>
        <begin position="1"/>
        <end position="21"/>
    </location>
</feature>
<dbReference type="AlphaFoldDB" id="A0A9W7TVQ4"/>
<evidence type="ECO:0000256" key="5">
    <source>
        <dbReference type="SAM" id="MobiDB-lite"/>
    </source>
</evidence>
<dbReference type="GO" id="GO:0044325">
    <property type="term" value="F:transmembrane transporter binding"/>
    <property type="evidence" value="ECO:0007669"/>
    <property type="project" value="TreeGrafter"/>
</dbReference>
<keyword evidence="4 6" id="KW-0472">Membrane</keyword>
<evidence type="ECO:0000256" key="4">
    <source>
        <dbReference type="ARBA" id="ARBA00023136"/>
    </source>
</evidence>
<feature type="compositionally biased region" description="Polar residues" evidence="5">
    <location>
        <begin position="1"/>
        <end position="12"/>
    </location>
</feature>
<dbReference type="EMBL" id="JAFHDT010000011">
    <property type="protein sequence ID" value="KAI7803034.1"/>
    <property type="molecule type" value="Genomic_DNA"/>
</dbReference>
<dbReference type="InterPro" id="IPR028068">
    <property type="entry name" value="PIRT"/>
</dbReference>